<dbReference type="Pfam" id="PF05485">
    <property type="entry name" value="THAP"/>
    <property type="match status" value="1"/>
</dbReference>
<comment type="caution">
    <text evidence="7">The sequence shown here is derived from an EMBL/GenBank/DDBJ whole genome shotgun (WGS) entry which is preliminary data.</text>
</comment>
<organism evidence="7 8">
    <name type="scientific">Aphis craccivora</name>
    <name type="common">Cowpea aphid</name>
    <dbReference type="NCBI Taxonomy" id="307492"/>
    <lineage>
        <taxon>Eukaryota</taxon>
        <taxon>Metazoa</taxon>
        <taxon>Ecdysozoa</taxon>
        <taxon>Arthropoda</taxon>
        <taxon>Hexapoda</taxon>
        <taxon>Insecta</taxon>
        <taxon>Pterygota</taxon>
        <taxon>Neoptera</taxon>
        <taxon>Paraneoptera</taxon>
        <taxon>Hemiptera</taxon>
        <taxon>Sternorrhyncha</taxon>
        <taxon>Aphidomorpha</taxon>
        <taxon>Aphidoidea</taxon>
        <taxon>Aphididae</taxon>
        <taxon>Aphidini</taxon>
        <taxon>Aphis</taxon>
        <taxon>Aphis</taxon>
    </lineage>
</organism>
<dbReference type="InterPro" id="IPR006612">
    <property type="entry name" value="THAP_Znf"/>
</dbReference>
<dbReference type="Gene3D" id="6.20.210.20">
    <property type="entry name" value="THAP domain"/>
    <property type="match status" value="1"/>
</dbReference>
<dbReference type="GO" id="GO:0003677">
    <property type="term" value="F:DNA binding"/>
    <property type="evidence" value="ECO:0007669"/>
    <property type="project" value="UniProtKB-UniRule"/>
</dbReference>
<proteinExistence type="predicted"/>
<keyword evidence="4 5" id="KW-0238">DNA-binding</keyword>
<evidence type="ECO:0000256" key="4">
    <source>
        <dbReference type="ARBA" id="ARBA00023125"/>
    </source>
</evidence>
<keyword evidence="1" id="KW-0479">Metal-binding</keyword>
<evidence type="ECO:0000256" key="3">
    <source>
        <dbReference type="ARBA" id="ARBA00022833"/>
    </source>
</evidence>
<evidence type="ECO:0000313" key="8">
    <source>
        <dbReference type="Proteomes" id="UP000478052"/>
    </source>
</evidence>
<keyword evidence="2 5" id="KW-0863">Zinc-finger</keyword>
<gene>
    <name evidence="7" type="ORF">FWK35_00024386</name>
</gene>
<protein>
    <submittedName>
        <fullName evidence="7">THAP domain-containing protein 1-like</fullName>
    </submittedName>
</protein>
<accession>A0A6G0VTA2</accession>
<evidence type="ECO:0000256" key="2">
    <source>
        <dbReference type="ARBA" id="ARBA00022771"/>
    </source>
</evidence>
<dbReference type="PROSITE" id="PS50950">
    <property type="entry name" value="ZF_THAP"/>
    <property type="match status" value="1"/>
</dbReference>
<dbReference type="AlphaFoldDB" id="A0A6G0VTA2"/>
<dbReference type="GO" id="GO:0008270">
    <property type="term" value="F:zinc ion binding"/>
    <property type="evidence" value="ECO:0007669"/>
    <property type="project" value="UniProtKB-KW"/>
</dbReference>
<evidence type="ECO:0000259" key="6">
    <source>
        <dbReference type="PROSITE" id="PS50950"/>
    </source>
</evidence>
<keyword evidence="3" id="KW-0862">Zinc</keyword>
<evidence type="ECO:0000256" key="5">
    <source>
        <dbReference type="PROSITE-ProRule" id="PRU00309"/>
    </source>
</evidence>
<keyword evidence="8" id="KW-1185">Reference proteome</keyword>
<feature type="domain" description="THAP-type" evidence="6">
    <location>
        <begin position="1"/>
        <end position="74"/>
    </location>
</feature>
<evidence type="ECO:0000256" key="1">
    <source>
        <dbReference type="ARBA" id="ARBA00022723"/>
    </source>
</evidence>
<dbReference type="SUPFAM" id="SSF57716">
    <property type="entry name" value="Glucocorticoid receptor-like (DNA-binding domain)"/>
    <property type="match status" value="1"/>
</dbReference>
<dbReference type="OrthoDB" id="6600737at2759"/>
<evidence type="ECO:0000313" key="7">
    <source>
        <dbReference type="EMBL" id="KAF0708901.1"/>
    </source>
</evidence>
<dbReference type="Proteomes" id="UP000478052">
    <property type="component" value="Unassembled WGS sequence"/>
</dbReference>
<dbReference type="EMBL" id="VUJU01012056">
    <property type="protein sequence ID" value="KAF0708901.1"/>
    <property type="molecule type" value="Genomic_DNA"/>
</dbReference>
<reference evidence="7 8" key="1">
    <citation type="submission" date="2019-08" db="EMBL/GenBank/DDBJ databases">
        <title>Whole genome of Aphis craccivora.</title>
        <authorList>
            <person name="Voronova N.V."/>
            <person name="Shulinski R.S."/>
            <person name="Bandarenka Y.V."/>
            <person name="Zhorov D.G."/>
            <person name="Warner D."/>
        </authorList>
    </citation>
    <scope>NUCLEOTIDE SEQUENCE [LARGE SCALE GENOMIC DNA]</scope>
    <source>
        <strain evidence="7">180601</strain>
        <tissue evidence="7">Whole Body</tissue>
    </source>
</reference>
<sequence>MPSCFVYGRSKNPKSKSHDISFHKFPLSNTELMGKWNDFLMANNLSSNNLTKNSIICSCRFDASNFLAINPEDY</sequence>
<name>A0A6G0VTA2_APHCR</name>
<dbReference type="InterPro" id="IPR038441">
    <property type="entry name" value="THAP_Znf_sf"/>
</dbReference>